<dbReference type="Proteomes" id="UP001205105">
    <property type="component" value="Unassembled WGS sequence"/>
</dbReference>
<sequence>MRRSARGNQPGSASRGGRLDGRRRWQRLEQQLEPALGPPPAGDESGSSSGSHSGSSKRGGSTPEARFRGGPKPSSVPNVDAEQLLHSLGLDGAADPAALLHKLRKLPGVRQQGVLDNAAAVMAHLLSPAVGLMVQQAGQLLERCPYLFSWPPEQRAAVLFGQLMAAGLAAAAAAQCFVRYPTGAKSTTFAPGLAELAAILANSQDRQSGQGRRVAVPAAQRTVAALLTRSPSAVQLVCFAAGSLQQRAAVVQQAGFTPAQVADQAWFCPELLGRDASAKVSGAAAVLQQELGLPFHQACSLAARSNVTWLIASSETQQARAAALAEGFGQAAAAAMLLKTSAVLSCDPAVWQRNLCCMAACGVADPNAVLQRAPNLLSLDHAAADFLQRRLLLQHCFQLTATQLYEQHPSYLLAAEAPALAQRLQFVQHRGQAHRLVAKASRWASRATASPGQPAITVRTVGRPLREFLAAVGASQAEWEAWAAANPPTACPLYCWAQQAAEEEAARLAAALPPELSQWERRLHSRSRRRGAPSGS</sequence>
<dbReference type="EMBL" id="JADXDR010000146">
    <property type="protein sequence ID" value="KAI7837672.1"/>
    <property type="molecule type" value="Genomic_DNA"/>
</dbReference>
<reference evidence="2" key="1">
    <citation type="submission" date="2020-11" db="EMBL/GenBank/DDBJ databases">
        <title>Chlorella ohadii genome sequencing and assembly.</title>
        <authorList>
            <person name="Murik O."/>
            <person name="Treves H."/>
            <person name="Kedem I."/>
            <person name="Shotland Y."/>
            <person name="Kaplan A."/>
        </authorList>
    </citation>
    <scope>NUCLEOTIDE SEQUENCE</scope>
    <source>
        <strain evidence="2">1</strain>
    </source>
</reference>
<evidence type="ECO:0000313" key="3">
    <source>
        <dbReference type="Proteomes" id="UP001205105"/>
    </source>
</evidence>
<dbReference type="Gene3D" id="1.25.70.10">
    <property type="entry name" value="Transcription termination factor 3, mitochondrial"/>
    <property type="match status" value="1"/>
</dbReference>
<evidence type="ECO:0000256" key="1">
    <source>
        <dbReference type="SAM" id="MobiDB-lite"/>
    </source>
</evidence>
<comment type="caution">
    <text evidence="2">The sequence shown here is derived from an EMBL/GenBank/DDBJ whole genome shotgun (WGS) entry which is preliminary data.</text>
</comment>
<feature type="region of interest" description="Disordered" evidence="1">
    <location>
        <begin position="1"/>
        <end position="78"/>
    </location>
</feature>
<feature type="compositionally biased region" description="Low complexity" evidence="1">
    <location>
        <begin position="45"/>
        <end position="61"/>
    </location>
</feature>
<feature type="compositionally biased region" description="Polar residues" evidence="1">
    <location>
        <begin position="1"/>
        <end position="12"/>
    </location>
</feature>
<keyword evidence="3" id="KW-1185">Reference proteome</keyword>
<proteinExistence type="predicted"/>
<name>A0AAD5DHA2_9CHLO</name>
<protein>
    <submittedName>
        <fullName evidence="2">Uncharacterized protein</fullName>
    </submittedName>
</protein>
<accession>A0AAD5DHA2</accession>
<gene>
    <name evidence="2" type="ORF">COHA_008533</name>
</gene>
<feature type="compositionally biased region" description="Basic and acidic residues" evidence="1">
    <location>
        <begin position="17"/>
        <end position="27"/>
    </location>
</feature>
<dbReference type="AlphaFoldDB" id="A0AAD5DHA2"/>
<evidence type="ECO:0000313" key="2">
    <source>
        <dbReference type="EMBL" id="KAI7837672.1"/>
    </source>
</evidence>
<dbReference type="InterPro" id="IPR038538">
    <property type="entry name" value="MTERF_sf"/>
</dbReference>
<organism evidence="2 3">
    <name type="scientific">Chlorella ohadii</name>
    <dbReference type="NCBI Taxonomy" id="2649997"/>
    <lineage>
        <taxon>Eukaryota</taxon>
        <taxon>Viridiplantae</taxon>
        <taxon>Chlorophyta</taxon>
        <taxon>core chlorophytes</taxon>
        <taxon>Trebouxiophyceae</taxon>
        <taxon>Chlorellales</taxon>
        <taxon>Chlorellaceae</taxon>
        <taxon>Chlorella clade</taxon>
        <taxon>Chlorella</taxon>
    </lineage>
</organism>